<keyword evidence="9" id="KW-1185">Reference proteome</keyword>
<dbReference type="Gene3D" id="2.130.10.10">
    <property type="entry name" value="YVTN repeat-like/Quinoprotein amine dehydrogenase"/>
    <property type="match status" value="1"/>
</dbReference>
<dbReference type="FunFam" id="1.10.1540.10:FF:000001">
    <property type="entry name" value="neurobeachin isoform X1"/>
    <property type="match status" value="1"/>
</dbReference>
<dbReference type="Gene3D" id="2.30.29.30">
    <property type="entry name" value="Pleckstrin-homology domain (PH domain)/Phosphotyrosine-binding domain (PTB)"/>
    <property type="match status" value="1"/>
</dbReference>
<dbReference type="Proteomes" id="UP000262825">
    <property type="component" value="Unassembled WGS sequence"/>
</dbReference>
<evidence type="ECO:0000259" key="6">
    <source>
        <dbReference type="PROSITE" id="PS50197"/>
    </source>
</evidence>
<reference evidence="9" key="1">
    <citation type="submission" date="2018-06" db="EMBL/GenBank/DDBJ databases">
        <authorList>
            <person name="Guldener U."/>
        </authorList>
    </citation>
    <scope>NUCLEOTIDE SEQUENCE [LARGE SCALE GENOMIC DNA]</scope>
    <source>
        <strain evidence="9">UTAD17</strain>
    </source>
</reference>
<feature type="domain" description="BEACH-type PH" evidence="7">
    <location>
        <begin position="1322"/>
        <end position="1452"/>
    </location>
</feature>
<dbReference type="PROSITE" id="PS00678">
    <property type="entry name" value="WD_REPEATS_1"/>
    <property type="match status" value="1"/>
</dbReference>
<dbReference type="InterPro" id="IPR023362">
    <property type="entry name" value="PH-BEACH_dom"/>
</dbReference>
<evidence type="ECO:0000256" key="5">
    <source>
        <dbReference type="PROSITE-ProRule" id="PRU00221"/>
    </source>
</evidence>
<dbReference type="PANTHER" id="PTHR13743">
    <property type="entry name" value="BEIGE/BEACH-RELATED"/>
    <property type="match status" value="1"/>
</dbReference>
<accession>A0A376B7Y2</accession>
<sequence length="2117" mass="246221">MKAYTFIETPIIDDNDKIIRNLCNNFFKFYVNPTLASTTNQIISHLVLNNVTGNELEESIVNSFSNIGPVEENFQTTNKNGEKEKECISNSITKLKNNRVIWNICLILVQSSFLNKQILSFKYHSLKSSLFNLLFVPEIALPDKDITILKNLYIELLSSYCEPKNLITLYEHYNTTGNPLTIDILNAVTSAASISSSSFLDFEKYTFPIMRATKKLKSFTLNICLEFNSTTSNRFFCFGNKLFLELRDSIIYLTNNDEVISDFSDFDIELGKKYNITIISNLELGYIRFFYEGDFIQEISSPIVVNDPITFEFKLGSELSSFKCYRCDIWDICLNDAFIKIISKLSLSNYIDFTHLQHSSFIFEEFNTDMTNFKDTIMNSNIVSFHPMGIFRDTKEIKLDYNSFTVDRVTDSCFGKLYFNDTSAMLKSLCAINFAGSIFGYLKKQEDPRVFTQMLLHLTNLLESPILYNIFIEHNGQILLNGILLEHGVSHSTLDSIAIFNNFLRFCGWNSETDVIITHKSFYEHIILDMSLWIDAETELTRFYFYHLNELLTSKYSSYNYNLLKETRLLEYLLHYIADINNVQNYEAIIEQLFINLVKLDNKNYKTIKSLVQYCYYMIKFEQENTQKTTTIIISSIDILFSEAIDSIDGKLLRMVEKSLNLKMLFMLLNRAVLKDSNNIGKLPLAIMSILLKYLQISERGSLNFKNGDGRIILLNILKNFNKDYVSELAKLIFSYAFRKNCDVSNLPSGFGKCTFSGEFNELQHLLLELFLWILHKYNSECIDLFNDYVLAILEQYGKSREYRIFLESNDIFLPVYLVQIIIKIDGEERLSEQNTKCIDNVKLLLSNIFLNNCSLMTENAFKTFFKTIIDYKENIHLQRHDSYLKAAIMYYVFPSIVDRLVQFQHTIPALYMENPAIIFNVSILLGYFVETLPVFQWPLCLYMKSLRLVFICLEMLKNKYGDLYRKKKETIELAQYCSAFFTCILYVGYPFSNNITEFNSFFQDLLYYQELLFGGKEPLLESCIIVFILCFIIVSTKGMDKNNETMYVCLFSCFRTILVHRAECVPHLLKLFEQNGERLPETLFTSSYHMNDAEMNTLFQQYNHVFTEYYRNVFRRNYFQNTFLSVLRSSSLNPPEFLQKSLKNTQDSVFVLFNNNANAIYELFIKDSIPMDKFLLSNEHKRQLNFVDDLHDDEVYKKNLLEDILFNLEILKKYNNGGTLKNNLVSWGVDNLSTINKMRPKLKPSPKRLIFPNDKWSTLNLTISPQKSPVSVLSAPFIFKKHCDEKRGSDISFEIIQDINAMDLTQEENNNQNRKILKMLLPNENIKFIWNICSVSGLNISEGIFLLCDTNCYFISNYYFDEYERKVIELSETRDSERDYNIQLITGDSICQDVEERHDVLMFPSNTVSYVVKRPFLLRDLALEIILESKFSHFFTFGSTRLRDKFYNKLSKIQNSDLIIDPLYKEVLHRINKRNSLLNAKNGVTIGSYSFKVTKLVQTFIESGDLSFITQSWQRGQISNFYYLMIVNFLAGRSFNDLTQYPVFPWIVKDYESEELDLNDPKVYRDLSKPMGIQSESRKEQFLERYEALKSLHDENTPPFHYGTHYSSAMIVASYLIRLEPFTDSYLLLQGGKFGPPDRLFNSIERAWKQASSENTTDVRELIPEFFYLPEFLLNSNNYEFGKLHDGHVVDNVILPPWAKGDPKIFISKNREALESPYVSKHLHNWIDLIFGYKQRGEQAVRAVNVFNHLSYPGAINIDKVDNVMEKRSITGIIHNFGQTPLQLFDEPHPEKFSTGIFSVDYCWHYLPETPIVSKQIHVHGLSVSGVKYIEYEKSGNDIYWVGFPFLAYRLNATLLLKLETPYQLRINDNIYTVTDYASGELTAFCKLDSNSFVLGDSMGNLSIWEFVVNKINKYELMRKGQIFGHFSEIKEIKVSDEFQIIVTLDSDGFVFVWNLSDRKYIRCLGGNVKNFSISNTTGNIYILYRDKTDIFNLNGELYLSVPIPPSTHYTSVNFMNFYGWGLDQLHCYWNINDIILLGTSDGQIEIYELMVDPAKGWRLKLMKTLCIQDKSIEITSVRGEVRIIPTSNVEDVVKADVVKVEVVAGDSNSYLHVWK</sequence>
<feature type="domain" description="BEACH" evidence="6">
    <location>
        <begin position="1499"/>
        <end position="1793"/>
    </location>
</feature>
<dbReference type="InterPro" id="IPR019775">
    <property type="entry name" value="WD40_repeat_CS"/>
</dbReference>
<dbReference type="InterPro" id="IPR011993">
    <property type="entry name" value="PH-like_dom_sf"/>
</dbReference>
<dbReference type="PROSITE" id="PS51783">
    <property type="entry name" value="PH_BEACH"/>
    <property type="match status" value="1"/>
</dbReference>
<dbReference type="InterPro" id="IPR036322">
    <property type="entry name" value="WD40_repeat_dom_sf"/>
</dbReference>
<dbReference type="PANTHER" id="PTHR13743:SF123">
    <property type="entry name" value="PROTEIN FAN"/>
    <property type="match status" value="1"/>
</dbReference>
<dbReference type="Pfam" id="PF14844">
    <property type="entry name" value="PH_BEACH"/>
    <property type="match status" value="1"/>
</dbReference>
<dbReference type="VEuPathDB" id="FungiDB:SCODWIG_02533"/>
<dbReference type="InterPro" id="IPR015943">
    <property type="entry name" value="WD40/YVTN_repeat-like_dom_sf"/>
</dbReference>
<dbReference type="Gene3D" id="1.10.1540.10">
    <property type="entry name" value="BEACH domain"/>
    <property type="match status" value="1"/>
</dbReference>
<dbReference type="PROSITE" id="PS50082">
    <property type="entry name" value="WD_REPEATS_2"/>
    <property type="match status" value="1"/>
</dbReference>
<evidence type="ECO:0000313" key="9">
    <source>
        <dbReference type="Proteomes" id="UP000262825"/>
    </source>
</evidence>
<keyword evidence="2" id="KW-0677">Repeat</keyword>
<dbReference type="EMBL" id="UFAJ01000448">
    <property type="protein sequence ID" value="SSD60772.1"/>
    <property type="molecule type" value="Genomic_DNA"/>
</dbReference>
<dbReference type="SUPFAM" id="SSF50729">
    <property type="entry name" value="PH domain-like"/>
    <property type="match status" value="1"/>
</dbReference>
<dbReference type="PROSITE" id="PS50197">
    <property type="entry name" value="BEACH"/>
    <property type="match status" value="1"/>
</dbReference>
<evidence type="ECO:0000256" key="4">
    <source>
        <dbReference type="ARBA" id="ARBA00073334"/>
    </source>
</evidence>
<evidence type="ECO:0000256" key="3">
    <source>
        <dbReference type="ARBA" id="ARBA00054699"/>
    </source>
</evidence>
<feature type="repeat" description="WD" evidence="5">
    <location>
        <begin position="1924"/>
        <end position="1965"/>
    </location>
</feature>
<evidence type="ECO:0000256" key="2">
    <source>
        <dbReference type="ARBA" id="ARBA00022737"/>
    </source>
</evidence>
<gene>
    <name evidence="8" type="ORF">SCODWIG_02533</name>
</gene>
<dbReference type="Pfam" id="PF02138">
    <property type="entry name" value="Beach"/>
    <property type="match status" value="1"/>
</dbReference>
<dbReference type="SUPFAM" id="SSF50978">
    <property type="entry name" value="WD40 repeat-like"/>
    <property type="match status" value="1"/>
</dbReference>
<dbReference type="CDD" id="cd06071">
    <property type="entry name" value="Beach"/>
    <property type="match status" value="1"/>
</dbReference>
<evidence type="ECO:0000259" key="7">
    <source>
        <dbReference type="PROSITE" id="PS51783"/>
    </source>
</evidence>
<dbReference type="InterPro" id="IPR036372">
    <property type="entry name" value="BEACH_dom_sf"/>
</dbReference>
<dbReference type="InterPro" id="IPR000409">
    <property type="entry name" value="BEACH_dom"/>
</dbReference>
<comment type="function">
    <text evidence="3">May be involved in protein sorting and cell wall formation.</text>
</comment>
<dbReference type="SUPFAM" id="SSF81837">
    <property type="entry name" value="BEACH domain"/>
    <property type="match status" value="1"/>
</dbReference>
<evidence type="ECO:0000313" key="8">
    <source>
        <dbReference type="EMBL" id="SSD60772.1"/>
    </source>
</evidence>
<dbReference type="InterPro" id="IPR001680">
    <property type="entry name" value="WD40_rpt"/>
</dbReference>
<proteinExistence type="predicted"/>
<protein>
    <recommendedName>
        <fullName evidence="4">Beige protein homolog 1</fullName>
    </recommendedName>
</protein>
<evidence type="ECO:0000256" key="1">
    <source>
        <dbReference type="ARBA" id="ARBA00022574"/>
    </source>
</evidence>
<name>A0A376B7Y2_9ASCO</name>
<dbReference type="SMART" id="SM01026">
    <property type="entry name" value="Beach"/>
    <property type="match status" value="1"/>
</dbReference>
<dbReference type="InterPro" id="IPR050865">
    <property type="entry name" value="BEACH_Domain"/>
</dbReference>
<organism evidence="8 9">
    <name type="scientific">Saccharomycodes ludwigii</name>
    <dbReference type="NCBI Taxonomy" id="36035"/>
    <lineage>
        <taxon>Eukaryota</taxon>
        <taxon>Fungi</taxon>
        <taxon>Dikarya</taxon>
        <taxon>Ascomycota</taxon>
        <taxon>Saccharomycotina</taxon>
        <taxon>Saccharomycetes</taxon>
        <taxon>Saccharomycodales</taxon>
        <taxon>Saccharomycodaceae</taxon>
        <taxon>Saccharomycodes</taxon>
    </lineage>
</organism>
<keyword evidence="1 5" id="KW-0853">WD repeat</keyword>